<accession>A0A6G1DCD1</accession>
<protein>
    <submittedName>
        <fullName evidence="2">Uncharacterized protein</fullName>
    </submittedName>
</protein>
<dbReference type="AlphaFoldDB" id="A0A6G1DCD1"/>
<evidence type="ECO:0000256" key="1">
    <source>
        <dbReference type="SAM" id="MobiDB-lite"/>
    </source>
</evidence>
<gene>
    <name evidence="2" type="ORF">E2562_001322</name>
</gene>
<feature type="region of interest" description="Disordered" evidence="1">
    <location>
        <begin position="1"/>
        <end position="35"/>
    </location>
</feature>
<reference evidence="2 3" key="1">
    <citation type="submission" date="2019-11" db="EMBL/GenBank/DDBJ databases">
        <title>Whole genome sequence of Oryza granulata.</title>
        <authorList>
            <person name="Li W."/>
        </authorList>
    </citation>
    <scope>NUCLEOTIDE SEQUENCE [LARGE SCALE GENOMIC DNA]</scope>
    <source>
        <strain evidence="3">cv. Menghai</strain>
        <tissue evidence="2">Leaf</tissue>
    </source>
</reference>
<comment type="caution">
    <text evidence="2">The sequence shown here is derived from an EMBL/GenBank/DDBJ whole genome shotgun (WGS) entry which is preliminary data.</text>
</comment>
<feature type="compositionally biased region" description="Basic and acidic residues" evidence="1">
    <location>
        <begin position="170"/>
        <end position="189"/>
    </location>
</feature>
<feature type="compositionally biased region" description="Basic and acidic residues" evidence="1">
    <location>
        <begin position="99"/>
        <end position="119"/>
    </location>
</feature>
<sequence>MAVSVVPEAKKEREMEEIGEDSGVMELGGDSSLGGDLRCRGESSKELDVVIGDHYFELRFEVEKKGFDENGDEVEFEQDEKDGDGSKDNKDDMDDDKERDEGRSLKGARNDDMVVDGKDGSSGGNEGAVTYRKGIGQGKEAVLGEMADQIIDVALERVLGEAYEEVVDDREREIGGSGKEEEHRGREVEAGELLNGGTGGRKKSARGEKWRL</sequence>
<evidence type="ECO:0000313" key="2">
    <source>
        <dbReference type="EMBL" id="KAF0910086.1"/>
    </source>
</evidence>
<organism evidence="2 3">
    <name type="scientific">Oryza meyeriana var. granulata</name>
    <dbReference type="NCBI Taxonomy" id="110450"/>
    <lineage>
        <taxon>Eukaryota</taxon>
        <taxon>Viridiplantae</taxon>
        <taxon>Streptophyta</taxon>
        <taxon>Embryophyta</taxon>
        <taxon>Tracheophyta</taxon>
        <taxon>Spermatophyta</taxon>
        <taxon>Magnoliopsida</taxon>
        <taxon>Liliopsida</taxon>
        <taxon>Poales</taxon>
        <taxon>Poaceae</taxon>
        <taxon>BOP clade</taxon>
        <taxon>Oryzoideae</taxon>
        <taxon>Oryzeae</taxon>
        <taxon>Oryzinae</taxon>
        <taxon>Oryza</taxon>
        <taxon>Oryza meyeriana</taxon>
    </lineage>
</organism>
<proteinExistence type="predicted"/>
<feature type="region of interest" description="Disordered" evidence="1">
    <location>
        <begin position="67"/>
        <end position="129"/>
    </location>
</feature>
<feature type="compositionally biased region" description="Acidic residues" evidence="1">
    <location>
        <begin position="69"/>
        <end position="82"/>
    </location>
</feature>
<dbReference type="Proteomes" id="UP000479710">
    <property type="component" value="Unassembled WGS sequence"/>
</dbReference>
<name>A0A6G1DCD1_9ORYZ</name>
<dbReference type="EMBL" id="SPHZ02000006">
    <property type="protein sequence ID" value="KAF0910086.1"/>
    <property type="molecule type" value="Genomic_DNA"/>
</dbReference>
<evidence type="ECO:0000313" key="3">
    <source>
        <dbReference type="Proteomes" id="UP000479710"/>
    </source>
</evidence>
<feature type="region of interest" description="Disordered" evidence="1">
    <location>
        <begin position="170"/>
        <end position="212"/>
    </location>
</feature>
<keyword evidence="3" id="KW-1185">Reference proteome</keyword>